<comment type="caution">
    <text evidence="1">The sequence shown here is derived from an EMBL/GenBank/DDBJ whole genome shotgun (WGS) entry which is preliminary data.</text>
</comment>
<organism evidence="1 2">
    <name type="scientific">Paracoccus aestuarii</name>
    <dbReference type="NCBI Taxonomy" id="453842"/>
    <lineage>
        <taxon>Bacteria</taxon>
        <taxon>Pseudomonadati</taxon>
        <taxon>Pseudomonadota</taxon>
        <taxon>Alphaproteobacteria</taxon>
        <taxon>Rhodobacterales</taxon>
        <taxon>Paracoccaceae</taxon>
        <taxon>Paracoccus</taxon>
    </lineage>
</organism>
<dbReference type="AlphaFoldDB" id="A0A418ZUL2"/>
<sequence length="115" mass="12422">MSLGDNKPLQILTHGAEDQLSLSISARIEHIVQIAKPIETWGHHSEAGRSAYLSVDKFAAENTASTNPDALKRGTDSELAFAGDSMISQYNVVMGQPLLGKSFSLGKFIAQHREA</sequence>
<name>A0A418ZUL2_9RHOB</name>
<dbReference type="EMBL" id="QZEV01000050">
    <property type="protein sequence ID" value="RJL03293.1"/>
    <property type="molecule type" value="Genomic_DNA"/>
</dbReference>
<evidence type="ECO:0000313" key="2">
    <source>
        <dbReference type="Proteomes" id="UP000285530"/>
    </source>
</evidence>
<accession>A0A418ZUL2</accession>
<keyword evidence="2" id="KW-1185">Reference proteome</keyword>
<dbReference type="Proteomes" id="UP000285530">
    <property type="component" value="Unassembled WGS sequence"/>
</dbReference>
<reference evidence="1 2" key="1">
    <citation type="submission" date="2018-09" db="EMBL/GenBank/DDBJ databases">
        <title>Paracoccus onubensis nov. sp. a moderate halophilic bacterium isolated from Gruta de las Maravillas (Aracena, Spain).</title>
        <authorList>
            <person name="Jurado V."/>
            <person name="Gutierrez-Patricio S."/>
            <person name="Gonzalez-Pimentel J.L."/>
            <person name="Laiz L."/>
            <person name="Saiz-Jimenez C."/>
        </authorList>
    </citation>
    <scope>NUCLEOTIDE SEQUENCE [LARGE SCALE GENOMIC DNA]</scope>
    <source>
        <strain evidence="1 2">DSM 19484</strain>
    </source>
</reference>
<evidence type="ECO:0000313" key="1">
    <source>
        <dbReference type="EMBL" id="RJL03293.1"/>
    </source>
</evidence>
<proteinExistence type="predicted"/>
<gene>
    <name evidence="1" type="ORF">D3P06_10580</name>
</gene>
<protein>
    <submittedName>
        <fullName evidence="1">Uncharacterized protein</fullName>
    </submittedName>
</protein>